<dbReference type="UniPathway" id="UPA00143"/>
<dbReference type="Proteomes" id="UP001295469">
    <property type="component" value="Chromosome A03"/>
</dbReference>
<dbReference type="GO" id="GO:0097027">
    <property type="term" value="F:ubiquitin-protein transferase activator activity"/>
    <property type="evidence" value="ECO:0007669"/>
    <property type="project" value="InterPro"/>
</dbReference>
<dbReference type="PROSITE" id="PS50294">
    <property type="entry name" value="WD_REPEATS_REGION"/>
    <property type="match status" value="1"/>
</dbReference>
<dbReference type="Pfam" id="PF00400">
    <property type="entry name" value="WD40"/>
    <property type="match status" value="1"/>
</dbReference>
<dbReference type="InterPro" id="IPR033010">
    <property type="entry name" value="Cdc20/Fizzy"/>
</dbReference>
<proteinExistence type="predicted"/>
<keyword evidence="4" id="KW-1133">Transmembrane helix</keyword>
<accession>A0A816W9W1</accession>
<feature type="transmembrane region" description="Helical" evidence="4">
    <location>
        <begin position="33"/>
        <end position="55"/>
    </location>
</feature>
<dbReference type="SUPFAM" id="SSF50978">
    <property type="entry name" value="WD40 repeat-like"/>
    <property type="match status" value="1"/>
</dbReference>
<dbReference type="InterPro" id="IPR019775">
    <property type="entry name" value="WD40_repeat_CS"/>
</dbReference>
<keyword evidence="2" id="KW-0677">Repeat</keyword>
<keyword evidence="4" id="KW-0812">Transmembrane</keyword>
<dbReference type="InterPro" id="IPR036322">
    <property type="entry name" value="WD40_repeat_dom_sf"/>
</dbReference>
<reference evidence="5" key="1">
    <citation type="submission" date="2021-01" db="EMBL/GenBank/DDBJ databases">
        <authorList>
            <consortium name="Genoscope - CEA"/>
            <person name="William W."/>
        </authorList>
    </citation>
    <scope>NUCLEOTIDE SEQUENCE</scope>
</reference>
<dbReference type="InterPro" id="IPR015943">
    <property type="entry name" value="WD40/YVTN_repeat-like_dom_sf"/>
</dbReference>
<evidence type="ECO:0000256" key="2">
    <source>
        <dbReference type="ARBA" id="ARBA00022737"/>
    </source>
</evidence>
<dbReference type="PANTHER" id="PTHR19918:SF61">
    <property type="entry name" value="PROTEIN FIZZY-RELATED 2"/>
    <property type="match status" value="1"/>
</dbReference>
<dbReference type="GO" id="GO:0016567">
    <property type="term" value="P:protein ubiquitination"/>
    <property type="evidence" value="ECO:0007669"/>
    <property type="project" value="UniProtKB-UniPathway"/>
</dbReference>
<feature type="repeat" description="WD" evidence="3">
    <location>
        <begin position="89"/>
        <end position="122"/>
    </location>
</feature>
<sequence>MLGLMVLLEPVTKNLSIRQEEQAKKNWRKIKPFLGLLMLTILLLVIGLLIDAYSFSNRKTTYVDTHHVRCSHNQIIYCKYFTISKIATLTCHTYRVMYVAVSPDGQTIVTGAGDETVRFWNVFPSMKTQNEALRSDQRSGFGRTASAFSSAPLDAPTADHQVRLYSLKITRISSQLKLLQKLLCLPLYMNLKGRELVYLLRVVFLRPCTHVNV</sequence>
<dbReference type="EMBL" id="HG994357">
    <property type="protein sequence ID" value="CAF2133572.1"/>
    <property type="molecule type" value="Genomic_DNA"/>
</dbReference>
<dbReference type="InterPro" id="IPR001680">
    <property type="entry name" value="WD40_rpt"/>
</dbReference>
<protein>
    <submittedName>
        <fullName evidence="5">(rape) hypothetical protein</fullName>
    </submittedName>
</protein>
<gene>
    <name evidence="5" type="ORF">DARMORV10_A03P65580.1</name>
</gene>
<keyword evidence="1 3" id="KW-0853">WD repeat</keyword>
<evidence type="ECO:0000256" key="3">
    <source>
        <dbReference type="PROSITE-ProRule" id="PRU00221"/>
    </source>
</evidence>
<dbReference type="PROSITE" id="PS00678">
    <property type="entry name" value="WD_REPEATS_1"/>
    <property type="match status" value="1"/>
</dbReference>
<organism evidence="5">
    <name type="scientific">Brassica napus</name>
    <name type="common">Rape</name>
    <dbReference type="NCBI Taxonomy" id="3708"/>
    <lineage>
        <taxon>Eukaryota</taxon>
        <taxon>Viridiplantae</taxon>
        <taxon>Streptophyta</taxon>
        <taxon>Embryophyta</taxon>
        <taxon>Tracheophyta</taxon>
        <taxon>Spermatophyta</taxon>
        <taxon>Magnoliopsida</taxon>
        <taxon>eudicotyledons</taxon>
        <taxon>Gunneridae</taxon>
        <taxon>Pentapetalae</taxon>
        <taxon>rosids</taxon>
        <taxon>malvids</taxon>
        <taxon>Brassicales</taxon>
        <taxon>Brassicaceae</taxon>
        <taxon>Brassiceae</taxon>
        <taxon>Brassica</taxon>
    </lineage>
</organism>
<dbReference type="AlphaFoldDB" id="A0A816W9W1"/>
<dbReference type="SMART" id="SM00320">
    <property type="entry name" value="WD40"/>
    <property type="match status" value="1"/>
</dbReference>
<dbReference type="PANTHER" id="PTHR19918">
    <property type="entry name" value="CELL DIVISION CYCLE 20 CDC20 FIZZY -RELATED"/>
    <property type="match status" value="1"/>
</dbReference>
<keyword evidence="4" id="KW-0472">Membrane</keyword>
<dbReference type="GO" id="GO:0010997">
    <property type="term" value="F:anaphase-promoting complex binding"/>
    <property type="evidence" value="ECO:0007669"/>
    <property type="project" value="InterPro"/>
</dbReference>
<dbReference type="PROSITE" id="PS50082">
    <property type="entry name" value="WD_REPEATS_2"/>
    <property type="match status" value="1"/>
</dbReference>
<evidence type="ECO:0000256" key="4">
    <source>
        <dbReference type="SAM" id="Phobius"/>
    </source>
</evidence>
<name>A0A816W9W1_BRANA</name>
<evidence type="ECO:0000313" key="5">
    <source>
        <dbReference type="EMBL" id="CAF2133572.1"/>
    </source>
</evidence>
<dbReference type="Gene3D" id="2.130.10.10">
    <property type="entry name" value="YVTN repeat-like/Quinoprotein amine dehydrogenase"/>
    <property type="match status" value="1"/>
</dbReference>
<evidence type="ECO:0000256" key="1">
    <source>
        <dbReference type="ARBA" id="ARBA00022574"/>
    </source>
</evidence>